<feature type="domain" description="GGDEF" evidence="7">
    <location>
        <begin position="445"/>
        <end position="578"/>
    </location>
</feature>
<dbReference type="SUPFAM" id="SSF55073">
    <property type="entry name" value="Nucleotide cyclase"/>
    <property type="match status" value="1"/>
</dbReference>
<evidence type="ECO:0000256" key="3">
    <source>
        <dbReference type="ARBA" id="ARBA00023136"/>
    </source>
</evidence>
<dbReference type="InterPro" id="IPR029787">
    <property type="entry name" value="Nucleotide_cyclase"/>
</dbReference>
<dbReference type="SMART" id="SM00304">
    <property type="entry name" value="HAMP"/>
    <property type="match status" value="1"/>
</dbReference>
<dbReference type="SUPFAM" id="SSF158472">
    <property type="entry name" value="HAMP domain-like"/>
    <property type="match status" value="1"/>
</dbReference>
<dbReference type="GO" id="GO:0007165">
    <property type="term" value="P:signal transduction"/>
    <property type="evidence" value="ECO:0007669"/>
    <property type="project" value="InterPro"/>
</dbReference>
<dbReference type="AlphaFoldDB" id="A0A2N5H680"/>
<evidence type="ECO:0000259" key="6">
    <source>
        <dbReference type="PROSITE" id="PS50885"/>
    </source>
</evidence>
<comment type="caution">
    <text evidence="8">The sequence shown here is derived from an EMBL/GenBank/DDBJ whole genome shotgun (WGS) entry which is preliminary data.</text>
</comment>
<dbReference type="InterPro" id="IPR052155">
    <property type="entry name" value="Biofilm_reg_signaling"/>
</dbReference>
<organism evidence="8 9">
    <name type="scientific">Neobacillus cucumis</name>
    <dbReference type="NCBI Taxonomy" id="1740721"/>
    <lineage>
        <taxon>Bacteria</taxon>
        <taxon>Bacillati</taxon>
        <taxon>Bacillota</taxon>
        <taxon>Bacilli</taxon>
        <taxon>Bacillales</taxon>
        <taxon>Bacillaceae</taxon>
        <taxon>Neobacillus</taxon>
    </lineage>
</organism>
<dbReference type="SMART" id="SM00052">
    <property type="entry name" value="EAL"/>
    <property type="match status" value="1"/>
</dbReference>
<dbReference type="PROSITE" id="PS50887">
    <property type="entry name" value="GGDEF"/>
    <property type="match status" value="1"/>
</dbReference>
<dbReference type="PANTHER" id="PTHR44757">
    <property type="entry name" value="DIGUANYLATE CYCLASE DGCP"/>
    <property type="match status" value="1"/>
</dbReference>
<dbReference type="PROSITE" id="PS50883">
    <property type="entry name" value="EAL"/>
    <property type="match status" value="1"/>
</dbReference>
<dbReference type="Pfam" id="PF00990">
    <property type="entry name" value="GGDEF"/>
    <property type="match status" value="1"/>
</dbReference>
<keyword evidence="3 4" id="KW-0472">Membrane</keyword>
<dbReference type="InterPro" id="IPR035919">
    <property type="entry name" value="EAL_sf"/>
</dbReference>
<dbReference type="InterPro" id="IPR000160">
    <property type="entry name" value="GGDEF_dom"/>
</dbReference>
<evidence type="ECO:0000259" key="7">
    <source>
        <dbReference type="PROSITE" id="PS50887"/>
    </source>
</evidence>
<keyword evidence="4" id="KW-1133">Transmembrane helix</keyword>
<accession>A0A2N5H680</accession>
<dbReference type="InterPro" id="IPR003660">
    <property type="entry name" value="HAMP_dom"/>
</dbReference>
<dbReference type="OrthoDB" id="9762141at2"/>
<dbReference type="Gene3D" id="3.30.70.270">
    <property type="match status" value="1"/>
</dbReference>
<dbReference type="PROSITE" id="PS50885">
    <property type="entry name" value="HAMP"/>
    <property type="match status" value="1"/>
</dbReference>
<dbReference type="EMBL" id="PGVE01000107">
    <property type="protein sequence ID" value="PLS01014.1"/>
    <property type="molecule type" value="Genomic_DNA"/>
</dbReference>
<comment type="subcellular location">
    <subcellularLocation>
        <location evidence="1">Cell membrane</location>
    </subcellularLocation>
</comment>
<reference evidence="8 9" key="1">
    <citation type="submission" date="2017-11" db="EMBL/GenBank/DDBJ databases">
        <title>Comparitive Functional Genomics of Dry Heat Resistant strains isolated from the Viking Spacecraft.</title>
        <authorList>
            <person name="Seuylemezian A."/>
            <person name="Cooper K."/>
            <person name="Vaishampayan P."/>
        </authorList>
    </citation>
    <scope>NUCLEOTIDE SEQUENCE [LARGE SCALE GENOMIC DNA]</scope>
    <source>
        <strain evidence="8 9">V32-6</strain>
    </source>
</reference>
<keyword evidence="4" id="KW-0812">Transmembrane</keyword>
<gene>
    <name evidence="8" type="ORF">CVD27_26805</name>
</gene>
<dbReference type="CDD" id="cd06225">
    <property type="entry name" value="HAMP"/>
    <property type="match status" value="1"/>
</dbReference>
<dbReference type="PANTHER" id="PTHR44757:SF2">
    <property type="entry name" value="BIOFILM ARCHITECTURE MAINTENANCE PROTEIN MBAA"/>
    <property type="match status" value="1"/>
</dbReference>
<feature type="domain" description="HAMP" evidence="6">
    <location>
        <begin position="350"/>
        <end position="402"/>
    </location>
</feature>
<name>A0A2N5H680_9BACI</name>
<dbReference type="CDD" id="cd01949">
    <property type="entry name" value="GGDEF"/>
    <property type="match status" value="1"/>
</dbReference>
<evidence type="ECO:0000256" key="4">
    <source>
        <dbReference type="SAM" id="Phobius"/>
    </source>
</evidence>
<keyword evidence="2" id="KW-1003">Cell membrane</keyword>
<dbReference type="FunFam" id="3.30.70.270:FF:000001">
    <property type="entry name" value="Diguanylate cyclase domain protein"/>
    <property type="match status" value="1"/>
</dbReference>
<dbReference type="Proteomes" id="UP000234950">
    <property type="component" value="Unassembled WGS sequence"/>
</dbReference>
<dbReference type="SMART" id="SM00267">
    <property type="entry name" value="GGDEF"/>
    <property type="match status" value="1"/>
</dbReference>
<feature type="domain" description="EAL" evidence="5">
    <location>
        <begin position="587"/>
        <end position="842"/>
    </location>
</feature>
<dbReference type="SUPFAM" id="SSF141868">
    <property type="entry name" value="EAL domain-like"/>
    <property type="match status" value="1"/>
</dbReference>
<dbReference type="GO" id="GO:0005886">
    <property type="term" value="C:plasma membrane"/>
    <property type="evidence" value="ECO:0007669"/>
    <property type="project" value="UniProtKB-SubCell"/>
</dbReference>
<evidence type="ECO:0000256" key="1">
    <source>
        <dbReference type="ARBA" id="ARBA00004236"/>
    </source>
</evidence>
<evidence type="ECO:0000313" key="8">
    <source>
        <dbReference type="EMBL" id="PLS01014.1"/>
    </source>
</evidence>
<protein>
    <submittedName>
        <fullName evidence="8">GGDEF domain-containing protein</fullName>
    </submittedName>
</protein>
<dbReference type="Pfam" id="PF00672">
    <property type="entry name" value="HAMP"/>
    <property type="match status" value="1"/>
</dbReference>
<evidence type="ECO:0000259" key="5">
    <source>
        <dbReference type="PROSITE" id="PS50883"/>
    </source>
</evidence>
<dbReference type="Pfam" id="PF00563">
    <property type="entry name" value="EAL"/>
    <property type="match status" value="1"/>
</dbReference>
<dbReference type="NCBIfam" id="TIGR00254">
    <property type="entry name" value="GGDEF"/>
    <property type="match status" value="1"/>
</dbReference>
<dbReference type="InterPro" id="IPR043128">
    <property type="entry name" value="Rev_trsase/Diguanyl_cyclase"/>
</dbReference>
<proteinExistence type="predicted"/>
<evidence type="ECO:0000256" key="2">
    <source>
        <dbReference type="ARBA" id="ARBA00022475"/>
    </source>
</evidence>
<dbReference type="Gene3D" id="3.20.20.450">
    <property type="entry name" value="EAL domain"/>
    <property type="match status" value="1"/>
</dbReference>
<keyword evidence="9" id="KW-1185">Reference proteome</keyword>
<dbReference type="CDD" id="cd01948">
    <property type="entry name" value="EAL"/>
    <property type="match status" value="1"/>
</dbReference>
<evidence type="ECO:0000313" key="9">
    <source>
        <dbReference type="Proteomes" id="UP000234950"/>
    </source>
</evidence>
<sequence length="858" mass="98307">MSIKKKIPLIFFLLVLFILLANNTFHYFWSKSQLLEYNEREISVITNEVSFQVEKTREGSLYVENILGRDLRIASLAIKQSLPPTFQEITNVQLKKLAKEVRVSHITLLAKTPGDIIGVRSSDPEEINMSTKGWGYWYEAYQQLLALKPVNVGKGLTLPHYWSGPIEIASSNPDHIDKWGYYFDGTTNYIINPYFRDNEVLEFEERFGPGKIIEAYTKEQGILEISVFNPKNFGKKSEVVHLNGNSYIRISARPIWYGSYRYRNIETDTSYIKKAVNTKKVQSYNDTLNKKNVLKTFVPVFPKSGQPFVIGLVYNYGLIQDELRHELFMHILLSLAIMLIVFVVSLIFSRSITQPISYIVEHVNEIAQGNFGRHLLLKRKDELGLLTENVNAMSTDLHQYVEDLQHSKALIEYQANHDPLTGVLNRRFLQEKLSSILNQAVENREAVSVLFIDMDRFKQVNDSYGHTKGDELLKVIAIRINNSLDSERSLIIRQGGDEFIILLRNHDQDETKAVAEKLIETLKSPYTIEGNEFYLGASIGISRYPEQTRNMETLISYADMAMYNAKKNGGNKAIFYSEKSMHSDVDRPRLEAHLRRAIEHKKIDVFYQPKMKVDTEVVFGVEALIRWTDEEFGNVSPAIFIPIAEETGFIQPLWELVMEKACEQVSKWNQSRSHPLSVSVNFSARQFLEPELMLQTVKKILIDKNLPPQNFEIEITESILLNNSAEIVQSLQTLQDQGISISIDDFGTGYSSLSYLKDLPINTLKIDKSFIQNINEDLKNTEIPEAIISLARGLHLDVIAEGVEKEHQKEFLLSKNCVLMQGYLFSKALSSSDFEQFLSNYEGQKNPPDFRHTEKGSS</sequence>
<dbReference type="InterPro" id="IPR001633">
    <property type="entry name" value="EAL_dom"/>
</dbReference>
<dbReference type="Gene3D" id="6.10.340.10">
    <property type="match status" value="1"/>
</dbReference>
<feature type="transmembrane region" description="Helical" evidence="4">
    <location>
        <begin position="327"/>
        <end position="348"/>
    </location>
</feature>